<gene>
    <name evidence="1" type="ORF">OTU49_015804</name>
</gene>
<keyword evidence="2" id="KW-1185">Reference proteome</keyword>
<sequence length="148" mass="16598">NLLIPSNLPLVTTFFPPTFFFHSFSFLQPLPSSTAYLQPLPSSTAYLQPLPSSTACLQPLLSSTAYLQLLPSAYLQPLPPIKLLPSSCSFLQHSFVNKFTLVHEDIMLNDAGKCKLLHNKKKLVLKKNYQKRSVKVFSLLSSNLKFLT</sequence>
<dbReference type="Proteomes" id="UP001445076">
    <property type="component" value="Unassembled WGS sequence"/>
</dbReference>
<dbReference type="AlphaFoldDB" id="A0AAW0XXR9"/>
<reference evidence="1 2" key="1">
    <citation type="journal article" date="2024" name="BMC Genomics">
        <title>Genome assembly of redclaw crayfish (Cherax quadricarinatus) provides insights into its immune adaptation and hypoxia tolerance.</title>
        <authorList>
            <person name="Liu Z."/>
            <person name="Zheng J."/>
            <person name="Li H."/>
            <person name="Fang K."/>
            <person name="Wang S."/>
            <person name="He J."/>
            <person name="Zhou D."/>
            <person name="Weng S."/>
            <person name="Chi M."/>
            <person name="Gu Z."/>
            <person name="He J."/>
            <person name="Li F."/>
            <person name="Wang M."/>
        </authorList>
    </citation>
    <scope>NUCLEOTIDE SEQUENCE [LARGE SCALE GENOMIC DNA]</scope>
    <source>
        <strain evidence="1">ZL_2023a</strain>
    </source>
</reference>
<evidence type="ECO:0000313" key="2">
    <source>
        <dbReference type="Proteomes" id="UP001445076"/>
    </source>
</evidence>
<accession>A0AAW0XXR9</accession>
<proteinExistence type="predicted"/>
<name>A0AAW0XXR9_CHEQU</name>
<protein>
    <submittedName>
        <fullName evidence="1">Uncharacterized protein</fullName>
    </submittedName>
</protein>
<feature type="non-terminal residue" evidence="1">
    <location>
        <position position="1"/>
    </location>
</feature>
<organism evidence="1 2">
    <name type="scientific">Cherax quadricarinatus</name>
    <name type="common">Australian red claw crayfish</name>
    <dbReference type="NCBI Taxonomy" id="27406"/>
    <lineage>
        <taxon>Eukaryota</taxon>
        <taxon>Metazoa</taxon>
        <taxon>Ecdysozoa</taxon>
        <taxon>Arthropoda</taxon>
        <taxon>Crustacea</taxon>
        <taxon>Multicrustacea</taxon>
        <taxon>Malacostraca</taxon>
        <taxon>Eumalacostraca</taxon>
        <taxon>Eucarida</taxon>
        <taxon>Decapoda</taxon>
        <taxon>Pleocyemata</taxon>
        <taxon>Astacidea</taxon>
        <taxon>Parastacoidea</taxon>
        <taxon>Parastacidae</taxon>
        <taxon>Cherax</taxon>
    </lineage>
</organism>
<dbReference type="EMBL" id="JARKIK010000010">
    <property type="protein sequence ID" value="KAK8749340.1"/>
    <property type="molecule type" value="Genomic_DNA"/>
</dbReference>
<evidence type="ECO:0000313" key="1">
    <source>
        <dbReference type="EMBL" id="KAK8749340.1"/>
    </source>
</evidence>
<comment type="caution">
    <text evidence="1">The sequence shown here is derived from an EMBL/GenBank/DDBJ whole genome shotgun (WGS) entry which is preliminary data.</text>
</comment>